<dbReference type="Proteomes" id="UP001590950">
    <property type="component" value="Unassembled WGS sequence"/>
</dbReference>
<organism evidence="1 2">
    <name type="scientific">Stereocaulon virgatum</name>
    <dbReference type="NCBI Taxonomy" id="373712"/>
    <lineage>
        <taxon>Eukaryota</taxon>
        <taxon>Fungi</taxon>
        <taxon>Dikarya</taxon>
        <taxon>Ascomycota</taxon>
        <taxon>Pezizomycotina</taxon>
        <taxon>Lecanoromycetes</taxon>
        <taxon>OSLEUM clade</taxon>
        <taxon>Lecanoromycetidae</taxon>
        <taxon>Lecanorales</taxon>
        <taxon>Lecanorineae</taxon>
        <taxon>Stereocaulaceae</taxon>
        <taxon>Stereocaulon</taxon>
    </lineage>
</organism>
<reference evidence="1 2" key="1">
    <citation type="submission" date="2024-09" db="EMBL/GenBank/DDBJ databases">
        <title>Rethinking Asexuality: The Enigmatic Case of Functional Sexual Genes in Lepraria (Stereocaulaceae).</title>
        <authorList>
            <person name="Doellman M."/>
            <person name="Sun Y."/>
            <person name="Barcenas-Pena A."/>
            <person name="Lumbsch H.T."/>
            <person name="Grewe F."/>
        </authorList>
    </citation>
    <scope>NUCLEOTIDE SEQUENCE [LARGE SCALE GENOMIC DNA]</scope>
    <source>
        <strain evidence="1 2">Mercado 3170</strain>
    </source>
</reference>
<keyword evidence="2" id="KW-1185">Reference proteome</keyword>
<evidence type="ECO:0000313" key="1">
    <source>
        <dbReference type="EMBL" id="KAL2045574.1"/>
    </source>
</evidence>
<accession>A0ABR4ALL7</accession>
<evidence type="ECO:0000313" key="2">
    <source>
        <dbReference type="Proteomes" id="UP001590950"/>
    </source>
</evidence>
<comment type="caution">
    <text evidence="1">The sequence shown here is derived from an EMBL/GenBank/DDBJ whole genome shotgun (WGS) entry which is preliminary data.</text>
</comment>
<sequence>MVKQMLESFYSYDYDDSAHSTQSDFVFNAGMYALADKYCIEDLKELSKHKLWSLMVYIMPSQVRIQLVETIKLVYTTTLSSYRGLRDMVVPACKEYRIHSETTETICSCRGPGWEKGTL</sequence>
<gene>
    <name evidence="1" type="ORF">N7G274_002002</name>
</gene>
<protein>
    <submittedName>
        <fullName evidence="1">Uncharacterized protein</fullName>
    </submittedName>
</protein>
<proteinExistence type="predicted"/>
<dbReference type="EMBL" id="JBEFKJ010000006">
    <property type="protein sequence ID" value="KAL2045574.1"/>
    <property type="molecule type" value="Genomic_DNA"/>
</dbReference>
<name>A0ABR4ALL7_9LECA</name>